<dbReference type="EMBL" id="CAAALY010020317">
    <property type="protein sequence ID" value="VEL14197.1"/>
    <property type="molecule type" value="Genomic_DNA"/>
</dbReference>
<comment type="caution">
    <text evidence="3">The sequence shown here is derived from an EMBL/GenBank/DDBJ whole genome shotgun (WGS) entry which is preliminary data.</text>
</comment>
<keyword evidence="2" id="KW-0472">Membrane</keyword>
<evidence type="ECO:0000256" key="2">
    <source>
        <dbReference type="SAM" id="Phobius"/>
    </source>
</evidence>
<proteinExistence type="predicted"/>
<organism evidence="3 4">
    <name type="scientific">Protopolystoma xenopodis</name>
    <dbReference type="NCBI Taxonomy" id="117903"/>
    <lineage>
        <taxon>Eukaryota</taxon>
        <taxon>Metazoa</taxon>
        <taxon>Spiralia</taxon>
        <taxon>Lophotrochozoa</taxon>
        <taxon>Platyhelminthes</taxon>
        <taxon>Monogenea</taxon>
        <taxon>Polyopisthocotylea</taxon>
        <taxon>Polystomatidea</taxon>
        <taxon>Polystomatidae</taxon>
        <taxon>Protopolystoma</taxon>
    </lineage>
</organism>
<feature type="transmembrane region" description="Helical" evidence="2">
    <location>
        <begin position="64"/>
        <end position="87"/>
    </location>
</feature>
<dbReference type="AlphaFoldDB" id="A0A3S5FCR3"/>
<sequence length="125" mass="13852">MTGCSYGDGFACGGGSGIASGESAGILAQLHALQQERASLAREREELAERELEIRMKEERYNKLLDSIAVSFLLINFPPSHCIFFAASQFTSLFQPYVLFSSSEFGSYFPISFVPFFAVSFYAYL</sequence>
<keyword evidence="2" id="KW-0812">Transmembrane</keyword>
<protein>
    <submittedName>
        <fullName evidence="3">Uncharacterized protein</fullName>
    </submittedName>
</protein>
<keyword evidence="4" id="KW-1185">Reference proteome</keyword>
<evidence type="ECO:0000313" key="3">
    <source>
        <dbReference type="EMBL" id="VEL14197.1"/>
    </source>
</evidence>
<feature type="transmembrane region" description="Helical" evidence="2">
    <location>
        <begin position="107"/>
        <end position="124"/>
    </location>
</feature>
<evidence type="ECO:0000313" key="4">
    <source>
        <dbReference type="Proteomes" id="UP000784294"/>
    </source>
</evidence>
<name>A0A3S5FCR3_9PLAT</name>
<reference evidence="3" key="1">
    <citation type="submission" date="2018-11" db="EMBL/GenBank/DDBJ databases">
        <authorList>
            <consortium name="Pathogen Informatics"/>
        </authorList>
    </citation>
    <scope>NUCLEOTIDE SEQUENCE</scope>
</reference>
<gene>
    <name evidence="3" type="ORF">PXEA_LOCUS7637</name>
</gene>
<evidence type="ECO:0000256" key="1">
    <source>
        <dbReference type="SAM" id="Coils"/>
    </source>
</evidence>
<feature type="coiled-coil region" evidence="1">
    <location>
        <begin position="30"/>
        <end position="60"/>
    </location>
</feature>
<accession>A0A3S5FCR3</accession>
<dbReference type="Proteomes" id="UP000784294">
    <property type="component" value="Unassembled WGS sequence"/>
</dbReference>
<keyword evidence="2" id="KW-1133">Transmembrane helix</keyword>
<keyword evidence="1" id="KW-0175">Coiled coil</keyword>